<name>A0AAW0WIG3_CHEQU</name>
<comment type="caution">
    <text evidence="2">The sequence shown here is derived from an EMBL/GenBank/DDBJ whole genome shotgun (WGS) entry which is preliminary data.</text>
</comment>
<protein>
    <submittedName>
        <fullName evidence="2">Uncharacterized protein</fullName>
    </submittedName>
</protein>
<dbReference type="PANTHER" id="PTHR15254:SF2">
    <property type="entry name" value="FANCONI ANEMIA GROUP G PROTEIN"/>
    <property type="match status" value="1"/>
</dbReference>
<evidence type="ECO:0000256" key="1">
    <source>
        <dbReference type="SAM" id="MobiDB-lite"/>
    </source>
</evidence>
<feature type="region of interest" description="Disordered" evidence="1">
    <location>
        <begin position="1"/>
        <end position="23"/>
    </location>
</feature>
<accession>A0AAW0WIG3</accession>
<dbReference type="PANTHER" id="PTHR15254">
    <property type="entry name" value="FANCONI ANEMIA GROUP G PROTEIN FAMILY MEMBER"/>
    <property type="match status" value="1"/>
</dbReference>
<sequence>EEGVSVLNKPPSPQVLHDPPSPPSPCHPWHAMCACREAATLAAGRGGLSGRGGREDSGGGGHNRRRHSEQRSGVVTATATAAAAAATFKPAAFLPPCRPAAAAASLRRLAQHVLACEASITRLLDLGSTKFLSSPTCSSFDEECELVITILYMAMSFPGQCNLLLIKGVVADFFERWFEDGGSAEFSSLIHMLKCEWKCSAVSTLLLLRANLLPPGCDIVELRETLTWEKKWFNTTTPVWLMDAAGCTEDVSALNGLLFYSAMMLGGDTVNVDFEGGYIGSTVKFLHGSQLYKKGNFEESLNCLHCIPQSECGADLQGWIFWLTGLCLLKLGKPHTALLKLQAAVDKSQKCVSAIYNIAQVFYSLDLCSAELETLSLLMASGEEEDSPSPLNLQASILALHHTPVNLSLRAHYLLASRCLQLKMYKEAKDKFTLLLENLEGLCVPSSTRLRTLLRPEDEAPEVPTYECVSLLAAVTHMTCNESKNALRVLSKFKERNGLDDNNFYNSSCELKVSYITTAAACLVRTEALAKIGEVKDALKECIRLEQAMSWVSGAAQTEWDVCILVLKTRLYRTLWKLHHSEQNQQNELHYKRLTTQCLNLLGNQTSSPSWQDVSLSNKLAMDNIYFHMRENLEF</sequence>
<evidence type="ECO:0000313" key="3">
    <source>
        <dbReference type="Proteomes" id="UP001445076"/>
    </source>
</evidence>
<dbReference type="EMBL" id="JARKIK010000075">
    <property type="protein sequence ID" value="KAK8727517.1"/>
    <property type="molecule type" value="Genomic_DNA"/>
</dbReference>
<dbReference type="InterPro" id="IPR039684">
    <property type="entry name" value="FANCG"/>
</dbReference>
<dbReference type="GO" id="GO:0036297">
    <property type="term" value="P:interstrand cross-link repair"/>
    <property type="evidence" value="ECO:0007669"/>
    <property type="project" value="InterPro"/>
</dbReference>
<keyword evidence="3" id="KW-1185">Reference proteome</keyword>
<organism evidence="2 3">
    <name type="scientific">Cherax quadricarinatus</name>
    <name type="common">Australian red claw crayfish</name>
    <dbReference type="NCBI Taxonomy" id="27406"/>
    <lineage>
        <taxon>Eukaryota</taxon>
        <taxon>Metazoa</taxon>
        <taxon>Ecdysozoa</taxon>
        <taxon>Arthropoda</taxon>
        <taxon>Crustacea</taxon>
        <taxon>Multicrustacea</taxon>
        <taxon>Malacostraca</taxon>
        <taxon>Eumalacostraca</taxon>
        <taxon>Eucarida</taxon>
        <taxon>Decapoda</taxon>
        <taxon>Pleocyemata</taxon>
        <taxon>Astacidea</taxon>
        <taxon>Parastacoidea</taxon>
        <taxon>Parastacidae</taxon>
        <taxon>Cherax</taxon>
    </lineage>
</organism>
<gene>
    <name evidence="2" type="ORF">OTU49_009596</name>
</gene>
<dbReference type="AlphaFoldDB" id="A0AAW0WIG3"/>
<dbReference type="Gene3D" id="1.25.40.10">
    <property type="entry name" value="Tetratricopeptide repeat domain"/>
    <property type="match status" value="1"/>
</dbReference>
<feature type="region of interest" description="Disordered" evidence="1">
    <location>
        <begin position="44"/>
        <end position="73"/>
    </location>
</feature>
<reference evidence="2 3" key="1">
    <citation type="journal article" date="2024" name="BMC Genomics">
        <title>Genome assembly of redclaw crayfish (Cherax quadricarinatus) provides insights into its immune adaptation and hypoxia tolerance.</title>
        <authorList>
            <person name="Liu Z."/>
            <person name="Zheng J."/>
            <person name="Li H."/>
            <person name="Fang K."/>
            <person name="Wang S."/>
            <person name="He J."/>
            <person name="Zhou D."/>
            <person name="Weng S."/>
            <person name="Chi M."/>
            <person name="Gu Z."/>
            <person name="He J."/>
            <person name="Li F."/>
            <person name="Wang M."/>
        </authorList>
    </citation>
    <scope>NUCLEOTIDE SEQUENCE [LARGE SCALE GENOMIC DNA]</scope>
    <source>
        <strain evidence="2">ZL_2023a</strain>
    </source>
</reference>
<dbReference type="SUPFAM" id="SSF48452">
    <property type="entry name" value="TPR-like"/>
    <property type="match status" value="1"/>
</dbReference>
<reference evidence="2" key="2">
    <citation type="submission" date="2024-01" db="EMBL/GenBank/DDBJ databases">
        <authorList>
            <person name="He J."/>
            <person name="Wang M."/>
            <person name="Zheng J."/>
            <person name="Liu Z."/>
        </authorList>
    </citation>
    <scope>NUCLEOTIDE SEQUENCE</scope>
    <source>
        <strain evidence="2">ZL_2023a</strain>
        <tissue evidence="2">Muscle</tissue>
    </source>
</reference>
<feature type="non-terminal residue" evidence="2">
    <location>
        <position position="1"/>
    </location>
</feature>
<dbReference type="InterPro" id="IPR011990">
    <property type="entry name" value="TPR-like_helical_dom_sf"/>
</dbReference>
<dbReference type="EMBL" id="JARKIK010000075">
    <property type="protein sequence ID" value="KAK8727518.1"/>
    <property type="molecule type" value="Genomic_DNA"/>
</dbReference>
<evidence type="ECO:0000313" key="2">
    <source>
        <dbReference type="EMBL" id="KAK8727518.1"/>
    </source>
</evidence>
<dbReference type="GO" id="GO:0043240">
    <property type="term" value="C:Fanconi anaemia nuclear complex"/>
    <property type="evidence" value="ECO:0007669"/>
    <property type="project" value="InterPro"/>
</dbReference>
<proteinExistence type="predicted"/>
<dbReference type="Proteomes" id="UP001445076">
    <property type="component" value="Unassembled WGS sequence"/>
</dbReference>